<keyword evidence="1" id="KW-0732">Signal</keyword>
<proteinExistence type="predicted"/>
<dbReference type="RefSeq" id="WP_123886365.1">
    <property type="nucleotide sequence ID" value="NZ_CP033928.1"/>
</dbReference>
<organism evidence="2 3">
    <name type="scientific">Chryseobacterium indoltheticum</name>
    <dbReference type="NCBI Taxonomy" id="254"/>
    <lineage>
        <taxon>Bacteria</taxon>
        <taxon>Pseudomonadati</taxon>
        <taxon>Bacteroidota</taxon>
        <taxon>Flavobacteriia</taxon>
        <taxon>Flavobacteriales</taxon>
        <taxon>Weeksellaceae</taxon>
        <taxon>Chryseobacterium group</taxon>
        <taxon>Chryseobacterium</taxon>
    </lineage>
</organism>
<dbReference type="Proteomes" id="UP000269076">
    <property type="component" value="Chromosome"/>
</dbReference>
<reference evidence="2 3" key="1">
    <citation type="submission" date="2018-11" db="EMBL/GenBank/DDBJ databases">
        <title>Proposal to divide the Flavobacteriaceae and reorganize its genera based on Amino Acid Identity values calculated from whole genome sequences.</title>
        <authorList>
            <person name="Nicholson A.C."/>
            <person name="Gulvik C.A."/>
            <person name="Whitney A.M."/>
            <person name="Humrighouse B.W."/>
            <person name="Bell M."/>
            <person name="Holmes B."/>
            <person name="Steigerwalt A."/>
            <person name="Villarma A."/>
            <person name="Sheth M."/>
            <person name="Batra D."/>
            <person name="Pryor J."/>
            <person name="Bernardet J.-F."/>
            <person name="Hugo C."/>
            <person name="Kampfer P."/>
            <person name="Newman J."/>
            <person name="Mcquiston J.R."/>
        </authorList>
    </citation>
    <scope>NUCLEOTIDE SEQUENCE [LARGE SCALE GENOMIC DNA]</scope>
    <source>
        <strain evidence="2 3">G0211</strain>
    </source>
</reference>
<feature type="chain" id="PRO_5018032334" evidence="1">
    <location>
        <begin position="24"/>
        <end position="158"/>
    </location>
</feature>
<evidence type="ECO:0000256" key="1">
    <source>
        <dbReference type="SAM" id="SignalP"/>
    </source>
</evidence>
<sequence length="158" mass="18454">MIKWFIKAAVLLSLIVFCDKAFAQKLEKGTYIGYEQNPFCYTKECLRDYNKDRVKKNKIYYKITLQITDSVSSITKLPVKYISKKKQIVDSVNGGYYNYSKIEISDNNIFGRLDNCKYRKTGGHGVRRYNYLSYKISQVKGGFLLSNGYNRNIFLKKV</sequence>
<evidence type="ECO:0000313" key="3">
    <source>
        <dbReference type="Proteomes" id="UP000269076"/>
    </source>
</evidence>
<gene>
    <name evidence="2" type="ORF">EG340_11860</name>
</gene>
<protein>
    <submittedName>
        <fullName evidence="2">Uncharacterized protein</fullName>
    </submittedName>
</protein>
<dbReference type="EMBL" id="CP033928">
    <property type="protein sequence ID" value="AZA61691.1"/>
    <property type="molecule type" value="Genomic_DNA"/>
</dbReference>
<evidence type="ECO:0000313" key="2">
    <source>
        <dbReference type="EMBL" id="AZA61691.1"/>
    </source>
</evidence>
<accession>A0A3G6N0Y4</accession>
<feature type="signal peptide" evidence="1">
    <location>
        <begin position="1"/>
        <end position="23"/>
    </location>
</feature>
<dbReference type="AlphaFoldDB" id="A0A3G6N0Y4"/>
<name>A0A3G6N0Y4_9FLAO</name>